<dbReference type="GO" id="GO:0000978">
    <property type="term" value="F:RNA polymerase II cis-regulatory region sequence-specific DNA binding"/>
    <property type="evidence" value="ECO:0007669"/>
    <property type="project" value="TreeGrafter"/>
</dbReference>
<dbReference type="AlphaFoldDB" id="A0A1I8JN81"/>
<dbReference type="Pfam" id="PF00853">
    <property type="entry name" value="Runt"/>
    <property type="match status" value="1"/>
</dbReference>
<evidence type="ECO:0000256" key="3">
    <source>
        <dbReference type="ARBA" id="ARBA00023163"/>
    </source>
</evidence>
<proteinExistence type="predicted"/>
<name>A0A1I8JN81_9PLAT</name>
<evidence type="ECO:0000313" key="7">
    <source>
        <dbReference type="Proteomes" id="UP000095280"/>
    </source>
</evidence>
<dbReference type="InterPro" id="IPR008967">
    <property type="entry name" value="p53-like_TF_DNA-bd_sf"/>
</dbReference>
<evidence type="ECO:0000313" key="8">
    <source>
        <dbReference type="WBParaSite" id="snap_masked-unitig_22527-processed-gene-0.1-mRNA-1"/>
    </source>
</evidence>
<reference evidence="8" key="1">
    <citation type="submission" date="2016-11" db="UniProtKB">
        <authorList>
            <consortium name="WormBaseParasite"/>
        </authorList>
    </citation>
    <scope>IDENTIFICATION</scope>
</reference>
<dbReference type="InterPro" id="IPR013524">
    <property type="entry name" value="Runt_dom"/>
</dbReference>
<evidence type="ECO:0000259" key="6">
    <source>
        <dbReference type="PROSITE" id="PS51062"/>
    </source>
</evidence>
<dbReference type="PRINTS" id="PR00967">
    <property type="entry name" value="ONCOGENEAML1"/>
</dbReference>
<dbReference type="InterPro" id="IPR012346">
    <property type="entry name" value="p53/RUNT-type_TF_DNA-bd_sf"/>
</dbReference>
<dbReference type="InterPro" id="IPR000040">
    <property type="entry name" value="AML1_Runt"/>
</dbReference>
<dbReference type="PANTHER" id="PTHR11950">
    <property type="entry name" value="RUNT RELATED"/>
    <property type="match status" value="1"/>
</dbReference>
<dbReference type="GO" id="GO:0000981">
    <property type="term" value="F:DNA-binding transcription factor activity, RNA polymerase II-specific"/>
    <property type="evidence" value="ECO:0007669"/>
    <property type="project" value="TreeGrafter"/>
</dbReference>
<dbReference type="GO" id="GO:0005634">
    <property type="term" value="C:nucleus"/>
    <property type="evidence" value="ECO:0007669"/>
    <property type="project" value="UniProtKB-SubCell"/>
</dbReference>
<keyword evidence="2" id="KW-0805">Transcription regulation</keyword>
<dbReference type="Gene3D" id="2.60.40.720">
    <property type="match status" value="1"/>
</dbReference>
<feature type="domain" description="Runt" evidence="6">
    <location>
        <begin position="67"/>
        <end position="199"/>
    </location>
</feature>
<keyword evidence="3" id="KW-0804">Transcription</keyword>
<protein>
    <submittedName>
        <fullName evidence="8">Runt domain-containing protein</fullName>
    </submittedName>
</protein>
<evidence type="ECO:0000256" key="1">
    <source>
        <dbReference type="ARBA" id="ARBA00004123"/>
    </source>
</evidence>
<comment type="subcellular location">
    <subcellularLocation>
        <location evidence="1">Nucleus</location>
    </subcellularLocation>
</comment>
<sequence length="451" mass="47699">LKTARLEISGRAGPAAVWRGAGGAGSGTEGLKAPSCRATANSGSHLYFSAASAAASDTLLAVGQSASPTSTRIRCFRRVRQDGSPNLVCTALPSHWRSNKSLPNPFKVVALGEVPDGTRVTLAAGNEENCFAEMKNPVAYMNSQVAKFNDLRFIGAQWQRLKSGKFLNLSITIETYPPQIAVYSKAIKVTVDGPREPRSKITKYKAGRCEMFLGLNLVLNEDSHAAAPTGTPAVRCRRSSGLSRWPGPDLCAVPDPPALGASLRVSAERNGEGWLSSREMDNMEEPVGSKFRPSAAPSSPLPRPRSEGPALSFAFTAFGMSIAIRHSQSARSVAISVFQPVDNDTRQPGCSAGVAGCRDGILLLMGRLQQLSGRREFPAGNLAAGKPGTCTTKFPVECGLQVVKGKPGRGSPGAPRAPSYFSGKLQSCIRPPSRGIGGRTDPRIISNLQSL</sequence>
<dbReference type="Proteomes" id="UP000095280">
    <property type="component" value="Unplaced"/>
</dbReference>
<dbReference type="PROSITE" id="PS51062">
    <property type="entry name" value="RUNT"/>
    <property type="match status" value="1"/>
</dbReference>
<evidence type="ECO:0000256" key="2">
    <source>
        <dbReference type="ARBA" id="ARBA00023015"/>
    </source>
</evidence>
<organism evidence="7 8">
    <name type="scientific">Macrostomum lignano</name>
    <dbReference type="NCBI Taxonomy" id="282301"/>
    <lineage>
        <taxon>Eukaryota</taxon>
        <taxon>Metazoa</taxon>
        <taxon>Spiralia</taxon>
        <taxon>Lophotrochozoa</taxon>
        <taxon>Platyhelminthes</taxon>
        <taxon>Rhabditophora</taxon>
        <taxon>Macrostomorpha</taxon>
        <taxon>Macrostomida</taxon>
        <taxon>Macrostomidae</taxon>
        <taxon>Macrostomum</taxon>
    </lineage>
</organism>
<dbReference type="SUPFAM" id="SSF49417">
    <property type="entry name" value="p53-like transcription factors"/>
    <property type="match status" value="1"/>
</dbReference>
<evidence type="ECO:0000256" key="5">
    <source>
        <dbReference type="SAM" id="MobiDB-lite"/>
    </source>
</evidence>
<accession>A0A1I8JN81</accession>
<dbReference type="WBParaSite" id="snap_masked-unitig_22527-processed-gene-0.1-mRNA-1">
    <property type="protein sequence ID" value="snap_masked-unitig_22527-processed-gene-0.1-mRNA-1"/>
    <property type="gene ID" value="snap_masked-unitig_22527-processed-gene-0.1"/>
</dbReference>
<dbReference type="GO" id="GO:0005524">
    <property type="term" value="F:ATP binding"/>
    <property type="evidence" value="ECO:0007669"/>
    <property type="project" value="InterPro"/>
</dbReference>
<keyword evidence="7" id="KW-1185">Reference proteome</keyword>
<evidence type="ECO:0000256" key="4">
    <source>
        <dbReference type="ARBA" id="ARBA00023242"/>
    </source>
</evidence>
<feature type="region of interest" description="Disordered" evidence="5">
    <location>
        <begin position="273"/>
        <end position="306"/>
    </location>
</feature>
<dbReference type="PANTHER" id="PTHR11950:SF31">
    <property type="entry name" value="SEGMENTATION PROTEIN RUNT"/>
    <property type="match status" value="1"/>
</dbReference>
<keyword evidence="4" id="KW-0539">Nucleus</keyword>